<evidence type="ECO:0000256" key="1">
    <source>
        <dbReference type="ARBA" id="ARBA00023054"/>
    </source>
</evidence>
<dbReference type="GO" id="GO:0005634">
    <property type="term" value="C:nucleus"/>
    <property type="evidence" value="ECO:0007669"/>
    <property type="project" value="TreeGrafter"/>
</dbReference>
<dbReference type="AlphaFoldDB" id="A0AAD7WMD8"/>
<feature type="domain" description="Cux N-terminal" evidence="2">
    <location>
        <begin position="93"/>
        <end position="175"/>
    </location>
</feature>
<comment type="caution">
    <text evidence="3">The sequence shown here is derived from an EMBL/GenBank/DDBJ whole genome shotgun (WGS) entry which is preliminary data.</text>
</comment>
<sequence length="178" mass="19241">MGADVMRCVLPSCASPLFHHERERCQRLCGTSRCPGPKEAAGAPGPAVLATARSRGPGTSPPTEPLALAARAHCLPPASCSGPFRSARASRSHELARELDATATALANRQDESEQSRKRLIDQSREFKKNTPEDLRKQVAPLLKGFQAEIDALSKRSKESEAAFLNVYKRLIDVPASL</sequence>
<reference evidence="3" key="1">
    <citation type="journal article" date="2023" name="Science">
        <title>Genome structures resolve the early diversification of teleost fishes.</title>
        <authorList>
            <person name="Parey E."/>
            <person name="Louis A."/>
            <person name="Montfort J."/>
            <person name="Bouchez O."/>
            <person name="Roques C."/>
            <person name="Iampietro C."/>
            <person name="Lluch J."/>
            <person name="Castinel A."/>
            <person name="Donnadieu C."/>
            <person name="Desvignes T."/>
            <person name="Floi Bucao C."/>
            <person name="Jouanno E."/>
            <person name="Wen M."/>
            <person name="Mejri S."/>
            <person name="Dirks R."/>
            <person name="Jansen H."/>
            <person name="Henkel C."/>
            <person name="Chen W.J."/>
            <person name="Zahm M."/>
            <person name="Cabau C."/>
            <person name="Klopp C."/>
            <person name="Thompson A.W."/>
            <person name="Robinson-Rechavi M."/>
            <person name="Braasch I."/>
            <person name="Lecointre G."/>
            <person name="Bobe J."/>
            <person name="Postlethwait J.H."/>
            <person name="Berthelot C."/>
            <person name="Roest Crollius H."/>
            <person name="Guiguen Y."/>
        </authorList>
    </citation>
    <scope>NUCLEOTIDE SEQUENCE</scope>
    <source>
        <strain evidence="3">NC1722</strain>
    </source>
</reference>
<evidence type="ECO:0000313" key="4">
    <source>
        <dbReference type="Proteomes" id="UP001221898"/>
    </source>
</evidence>
<keyword evidence="4" id="KW-1185">Reference proteome</keyword>
<dbReference type="PANTHER" id="PTHR14043:SF4">
    <property type="entry name" value="HOMEOBOX PROTEIN CUT-LIKE 1"/>
    <property type="match status" value="1"/>
</dbReference>
<dbReference type="InterPro" id="IPR057476">
    <property type="entry name" value="Cux_N"/>
</dbReference>
<dbReference type="Pfam" id="PF25398">
    <property type="entry name" value="CUX1_N"/>
    <property type="match status" value="1"/>
</dbReference>
<dbReference type="Proteomes" id="UP001221898">
    <property type="component" value="Unassembled WGS sequence"/>
</dbReference>
<keyword evidence="1" id="KW-0175">Coiled coil</keyword>
<feature type="non-terminal residue" evidence="3">
    <location>
        <position position="1"/>
    </location>
</feature>
<name>A0AAD7WMD8_9TELE</name>
<protein>
    <recommendedName>
        <fullName evidence="2">Cux N-terminal domain-containing protein</fullName>
    </recommendedName>
</protein>
<evidence type="ECO:0000259" key="2">
    <source>
        <dbReference type="Pfam" id="PF25398"/>
    </source>
</evidence>
<dbReference type="GO" id="GO:0000977">
    <property type="term" value="F:RNA polymerase II transcription regulatory region sequence-specific DNA binding"/>
    <property type="evidence" value="ECO:0007669"/>
    <property type="project" value="TreeGrafter"/>
</dbReference>
<gene>
    <name evidence="3" type="ORF">AAFF_G00370870</name>
</gene>
<organism evidence="3 4">
    <name type="scientific">Aldrovandia affinis</name>
    <dbReference type="NCBI Taxonomy" id="143900"/>
    <lineage>
        <taxon>Eukaryota</taxon>
        <taxon>Metazoa</taxon>
        <taxon>Chordata</taxon>
        <taxon>Craniata</taxon>
        <taxon>Vertebrata</taxon>
        <taxon>Euteleostomi</taxon>
        <taxon>Actinopterygii</taxon>
        <taxon>Neopterygii</taxon>
        <taxon>Teleostei</taxon>
        <taxon>Notacanthiformes</taxon>
        <taxon>Halosauridae</taxon>
        <taxon>Aldrovandia</taxon>
    </lineage>
</organism>
<dbReference type="EMBL" id="JAINUG010000065">
    <property type="protein sequence ID" value="KAJ8402222.1"/>
    <property type="molecule type" value="Genomic_DNA"/>
</dbReference>
<proteinExistence type="predicted"/>
<dbReference type="PANTHER" id="PTHR14043">
    <property type="entry name" value="CCAAT DISPLACEMENT PROTEIN-RELATED"/>
    <property type="match status" value="1"/>
</dbReference>
<accession>A0AAD7WMD8</accession>
<dbReference type="GO" id="GO:0000981">
    <property type="term" value="F:DNA-binding transcription factor activity, RNA polymerase II-specific"/>
    <property type="evidence" value="ECO:0007669"/>
    <property type="project" value="TreeGrafter"/>
</dbReference>
<evidence type="ECO:0000313" key="3">
    <source>
        <dbReference type="EMBL" id="KAJ8402222.1"/>
    </source>
</evidence>